<evidence type="ECO:0000313" key="2">
    <source>
        <dbReference type="Proteomes" id="UP000324832"/>
    </source>
</evidence>
<organism evidence="1 2">
    <name type="scientific">Leptidea sinapis</name>
    <dbReference type="NCBI Taxonomy" id="189913"/>
    <lineage>
        <taxon>Eukaryota</taxon>
        <taxon>Metazoa</taxon>
        <taxon>Ecdysozoa</taxon>
        <taxon>Arthropoda</taxon>
        <taxon>Hexapoda</taxon>
        <taxon>Insecta</taxon>
        <taxon>Pterygota</taxon>
        <taxon>Neoptera</taxon>
        <taxon>Endopterygota</taxon>
        <taxon>Lepidoptera</taxon>
        <taxon>Glossata</taxon>
        <taxon>Ditrysia</taxon>
        <taxon>Papilionoidea</taxon>
        <taxon>Pieridae</taxon>
        <taxon>Dismorphiinae</taxon>
        <taxon>Leptidea</taxon>
    </lineage>
</organism>
<dbReference type="Proteomes" id="UP000324832">
    <property type="component" value="Unassembled WGS sequence"/>
</dbReference>
<accession>A0A5E4QGC3</accession>
<keyword evidence="2" id="KW-1185">Reference proteome</keyword>
<evidence type="ECO:0000313" key="1">
    <source>
        <dbReference type="EMBL" id="VVC97264.1"/>
    </source>
</evidence>
<reference evidence="1 2" key="1">
    <citation type="submission" date="2017-07" db="EMBL/GenBank/DDBJ databases">
        <authorList>
            <person name="Talla V."/>
            <person name="Backstrom N."/>
        </authorList>
    </citation>
    <scope>NUCLEOTIDE SEQUENCE [LARGE SCALE GENOMIC DNA]</scope>
</reference>
<dbReference type="EMBL" id="FZQP02003112">
    <property type="protein sequence ID" value="VVC97264.1"/>
    <property type="molecule type" value="Genomic_DNA"/>
</dbReference>
<name>A0A5E4QGC3_9NEOP</name>
<gene>
    <name evidence="1" type="ORF">LSINAPIS_LOCUS8585</name>
</gene>
<proteinExistence type="predicted"/>
<protein>
    <submittedName>
        <fullName evidence="1">Uncharacterized protein</fullName>
    </submittedName>
</protein>
<sequence length="130" mass="15520">MLLLECAYTVFFENDPLRAEIVKVVPTSNNGFPEVVRLHHTKSTKADDSNPDVWFIFQKSKYIYDWDKKIFHTIAFPITKVYDEYLESKGYTDDESILMAEKDFGKNEMIMREQQLHFLYFKYFVWHSGV</sequence>
<dbReference type="AlphaFoldDB" id="A0A5E4QGC3"/>